<feature type="compositionally biased region" description="Basic and acidic residues" evidence="1">
    <location>
        <begin position="1"/>
        <end position="11"/>
    </location>
</feature>
<name>A0ABQ1IRL4_9PROT</name>
<keyword evidence="3" id="KW-1185">Reference proteome</keyword>
<protein>
    <submittedName>
        <fullName evidence="2">Uncharacterized protein</fullName>
    </submittedName>
</protein>
<organism evidence="2 3">
    <name type="scientific">Tistrella bauzanensis</name>
    <dbReference type="NCBI Taxonomy" id="657419"/>
    <lineage>
        <taxon>Bacteria</taxon>
        <taxon>Pseudomonadati</taxon>
        <taxon>Pseudomonadota</taxon>
        <taxon>Alphaproteobacteria</taxon>
        <taxon>Geminicoccales</taxon>
        <taxon>Geminicoccaceae</taxon>
        <taxon>Tistrella</taxon>
    </lineage>
</organism>
<sequence>MAAGHVGEHGCDMQGSEGQRRRNPQAAAKVAGGQDRFPGHVDLGADPGGMVAEGDTGFRERRTPGGSREKLDAKFRFKPEKPATDDRFGDAEPERRGGDAPGIGDFNECAQRVDIQGGVPHFATQFLTEGDYRIAVGTSNIPSRQRR</sequence>
<dbReference type="EMBL" id="BMDZ01000046">
    <property type="protein sequence ID" value="GGB50826.1"/>
    <property type="molecule type" value="Genomic_DNA"/>
</dbReference>
<evidence type="ECO:0000256" key="1">
    <source>
        <dbReference type="SAM" id="MobiDB-lite"/>
    </source>
</evidence>
<reference evidence="3" key="1">
    <citation type="journal article" date="2019" name="Int. J. Syst. Evol. Microbiol.">
        <title>The Global Catalogue of Microorganisms (GCM) 10K type strain sequencing project: providing services to taxonomists for standard genome sequencing and annotation.</title>
        <authorList>
            <consortium name="The Broad Institute Genomics Platform"/>
            <consortium name="The Broad Institute Genome Sequencing Center for Infectious Disease"/>
            <person name="Wu L."/>
            <person name="Ma J."/>
        </authorList>
    </citation>
    <scope>NUCLEOTIDE SEQUENCE [LARGE SCALE GENOMIC DNA]</scope>
    <source>
        <strain evidence="3">CGMCC 1.10188</strain>
    </source>
</reference>
<dbReference type="Proteomes" id="UP000603352">
    <property type="component" value="Unassembled WGS sequence"/>
</dbReference>
<gene>
    <name evidence="2" type="ORF">GCM10011505_34860</name>
</gene>
<feature type="compositionally biased region" description="Basic and acidic residues" evidence="1">
    <location>
        <begin position="56"/>
        <end position="98"/>
    </location>
</feature>
<feature type="region of interest" description="Disordered" evidence="1">
    <location>
        <begin position="1"/>
        <end position="105"/>
    </location>
</feature>
<accession>A0ABQ1IRL4</accession>
<evidence type="ECO:0000313" key="2">
    <source>
        <dbReference type="EMBL" id="GGB50826.1"/>
    </source>
</evidence>
<comment type="caution">
    <text evidence="2">The sequence shown here is derived from an EMBL/GenBank/DDBJ whole genome shotgun (WGS) entry which is preliminary data.</text>
</comment>
<evidence type="ECO:0000313" key="3">
    <source>
        <dbReference type="Proteomes" id="UP000603352"/>
    </source>
</evidence>
<proteinExistence type="predicted"/>